<gene>
    <name evidence="1" type="ORF">P5673_018755</name>
</gene>
<protein>
    <submittedName>
        <fullName evidence="1">Uncharacterized protein</fullName>
    </submittedName>
</protein>
<organism evidence="1 2">
    <name type="scientific">Acropora cervicornis</name>
    <name type="common">Staghorn coral</name>
    <dbReference type="NCBI Taxonomy" id="6130"/>
    <lineage>
        <taxon>Eukaryota</taxon>
        <taxon>Metazoa</taxon>
        <taxon>Cnidaria</taxon>
        <taxon>Anthozoa</taxon>
        <taxon>Hexacorallia</taxon>
        <taxon>Scleractinia</taxon>
        <taxon>Astrocoeniina</taxon>
        <taxon>Acroporidae</taxon>
        <taxon>Acropora</taxon>
    </lineage>
</organism>
<evidence type="ECO:0000313" key="2">
    <source>
        <dbReference type="Proteomes" id="UP001249851"/>
    </source>
</evidence>
<comment type="caution">
    <text evidence="1">The sequence shown here is derived from an EMBL/GenBank/DDBJ whole genome shotgun (WGS) entry which is preliminary data.</text>
</comment>
<dbReference type="AlphaFoldDB" id="A0AAD9QC57"/>
<dbReference type="EMBL" id="JARQWQ010000043">
    <property type="protein sequence ID" value="KAK2558578.1"/>
    <property type="molecule type" value="Genomic_DNA"/>
</dbReference>
<dbReference type="Proteomes" id="UP001249851">
    <property type="component" value="Unassembled WGS sequence"/>
</dbReference>
<evidence type="ECO:0000313" key="1">
    <source>
        <dbReference type="EMBL" id="KAK2558578.1"/>
    </source>
</evidence>
<keyword evidence="2" id="KW-1185">Reference proteome</keyword>
<sequence length="106" mass="11758">MRPFLTTIQTQYATSVRIPLVDSTVRNNLCHPSFDSNVKYESNNITASSSRQYQDGKNCGSSRGLSGLLSECNDEVKQHLTSCHLSKEVLSENEPILARTGLFHLA</sequence>
<proteinExistence type="predicted"/>
<reference evidence="1" key="2">
    <citation type="journal article" date="2023" name="Science">
        <title>Genomic signatures of disease resistance in endangered staghorn corals.</title>
        <authorList>
            <person name="Vollmer S.V."/>
            <person name="Selwyn J.D."/>
            <person name="Despard B.A."/>
            <person name="Roesel C.L."/>
        </authorList>
    </citation>
    <scope>NUCLEOTIDE SEQUENCE</scope>
    <source>
        <strain evidence="1">K2</strain>
    </source>
</reference>
<reference evidence="1" key="1">
    <citation type="journal article" date="2023" name="G3 (Bethesda)">
        <title>Whole genome assembly and annotation of the endangered Caribbean coral Acropora cervicornis.</title>
        <authorList>
            <person name="Selwyn J.D."/>
            <person name="Vollmer S.V."/>
        </authorList>
    </citation>
    <scope>NUCLEOTIDE SEQUENCE</scope>
    <source>
        <strain evidence="1">K2</strain>
    </source>
</reference>
<accession>A0AAD9QC57</accession>
<name>A0AAD9QC57_ACRCE</name>